<evidence type="ECO:0000256" key="1">
    <source>
        <dbReference type="SAM" id="SignalP"/>
    </source>
</evidence>
<evidence type="ECO:0000313" key="2">
    <source>
        <dbReference type="EMBL" id="KAJ8921609.1"/>
    </source>
</evidence>
<dbReference type="Proteomes" id="UP001159042">
    <property type="component" value="Unassembled WGS sequence"/>
</dbReference>
<dbReference type="PANTHER" id="PTHR33939:SF1">
    <property type="entry name" value="DUF4371 DOMAIN-CONTAINING PROTEIN"/>
    <property type="match status" value="1"/>
</dbReference>
<organism evidence="2 3">
    <name type="scientific">Exocentrus adspersus</name>
    <dbReference type="NCBI Taxonomy" id="1586481"/>
    <lineage>
        <taxon>Eukaryota</taxon>
        <taxon>Metazoa</taxon>
        <taxon>Ecdysozoa</taxon>
        <taxon>Arthropoda</taxon>
        <taxon>Hexapoda</taxon>
        <taxon>Insecta</taxon>
        <taxon>Pterygota</taxon>
        <taxon>Neoptera</taxon>
        <taxon>Endopterygota</taxon>
        <taxon>Coleoptera</taxon>
        <taxon>Polyphaga</taxon>
        <taxon>Cucujiformia</taxon>
        <taxon>Chrysomeloidea</taxon>
        <taxon>Cerambycidae</taxon>
        <taxon>Lamiinae</taxon>
        <taxon>Acanthocinini</taxon>
        <taxon>Exocentrus</taxon>
    </lineage>
</organism>
<proteinExistence type="predicted"/>
<dbReference type="Gene3D" id="3.30.420.10">
    <property type="entry name" value="Ribonuclease H-like superfamily/Ribonuclease H"/>
    <property type="match status" value="1"/>
</dbReference>
<evidence type="ECO:0008006" key="4">
    <source>
        <dbReference type="Google" id="ProtNLM"/>
    </source>
</evidence>
<dbReference type="AlphaFoldDB" id="A0AAV8W540"/>
<accession>A0AAV8W540</accession>
<feature type="signal peptide" evidence="1">
    <location>
        <begin position="1"/>
        <end position="22"/>
    </location>
</feature>
<keyword evidence="3" id="KW-1185">Reference proteome</keyword>
<protein>
    <recommendedName>
        <fullName evidence="4">Transposase</fullName>
    </recommendedName>
</protein>
<sequence length="286" mass="32341">MCRLQNVAVTVFLLTNAYSTLGSKSGNSQDIEINGSSVSVQPITIVNNNNYSSTTVGTESPQKLPALPHNKNSFIWLAGLASRSVLVSMYELQMVPTLDNLKLKFTQETNITCRRATLHRALLSMGFKFKAINKKRNIMESQRLRQMRFEYLERIKKFRSENKSIIYLDETWFDTHGTVSKGWVDNSGKCQTKAPNNKGKRITILHAGSENGFVRNCLLMSAKNINSSSLNYHQDTPAELFENWFKNSLLVNIPKNSIIAMDNATYHSRLLNKVPNTTNTKADIQE</sequence>
<feature type="chain" id="PRO_5043664527" description="Transposase" evidence="1">
    <location>
        <begin position="23"/>
        <end position="286"/>
    </location>
</feature>
<reference evidence="2 3" key="1">
    <citation type="journal article" date="2023" name="Insect Mol. Biol.">
        <title>Genome sequencing provides insights into the evolution of gene families encoding plant cell wall-degrading enzymes in longhorned beetles.</title>
        <authorList>
            <person name="Shin N.R."/>
            <person name="Okamura Y."/>
            <person name="Kirsch R."/>
            <person name="Pauchet Y."/>
        </authorList>
    </citation>
    <scope>NUCLEOTIDE SEQUENCE [LARGE SCALE GENOMIC DNA]</scope>
    <source>
        <strain evidence="2">EAD_L_NR</strain>
    </source>
</reference>
<evidence type="ECO:0000313" key="3">
    <source>
        <dbReference type="Proteomes" id="UP001159042"/>
    </source>
</evidence>
<gene>
    <name evidence="2" type="ORF">NQ315_010517</name>
</gene>
<dbReference type="InterPro" id="IPR036397">
    <property type="entry name" value="RNaseH_sf"/>
</dbReference>
<dbReference type="PANTHER" id="PTHR33939">
    <property type="entry name" value="PROTEIN CBG22215"/>
    <property type="match status" value="1"/>
</dbReference>
<comment type="caution">
    <text evidence="2">The sequence shown here is derived from an EMBL/GenBank/DDBJ whole genome shotgun (WGS) entry which is preliminary data.</text>
</comment>
<dbReference type="GO" id="GO:0003676">
    <property type="term" value="F:nucleic acid binding"/>
    <property type="evidence" value="ECO:0007669"/>
    <property type="project" value="InterPro"/>
</dbReference>
<keyword evidence="1" id="KW-0732">Signal</keyword>
<name>A0AAV8W540_9CUCU</name>
<dbReference type="EMBL" id="JANEYG010000009">
    <property type="protein sequence ID" value="KAJ8921609.1"/>
    <property type="molecule type" value="Genomic_DNA"/>
</dbReference>